<dbReference type="SUPFAM" id="SSF51412">
    <property type="entry name" value="Inosine monophosphate dehydrogenase (IMPDH)"/>
    <property type="match status" value="1"/>
</dbReference>
<dbReference type="Gene3D" id="3.20.20.70">
    <property type="entry name" value="Aldolase class I"/>
    <property type="match status" value="1"/>
</dbReference>
<dbReference type="PANTHER" id="PTHR32332:SF18">
    <property type="entry name" value="2-NITROPROPANE DIOXYGENASE"/>
    <property type="match status" value="1"/>
</dbReference>
<keyword evidence="5" id="KW-0560">Oxidoreductase</keyword>
<dbReference type="EMBL" id="JENJ01000002">
    <property type="protein sequence ID" value="KGM98270.1"/>
    <property type="molecule type" value="Genomic_DNA"/>
</dbReference>
<evidence type="ECO:0000256" key="3">
    <source>
        <dbReference type="ARBA" id="ARBA00022630"/>
    </source>
</evidence>
<sequence length="364" mass="39199">MKLPQLVIGNLKVSTPIIQGGMGIGISLHNLASAVANEGGIGVISAAQIGFLEKDFAINNLEANLRALRNEIRMAKAKSPNGVLGVNLMMATNNYEDYVKVCVEENIDIIISGAGLPLDLPKLVQGSSVKIAPIVSSAKAAKLICKSWDRKYNTSPDLIIVEGPMAGGHLGFHKDELQNKITSLDEIAIDVKKSIQCYCNKYNKYIPVVAAGGIFDGNDIARILNLGIDGVQIGTRFVATNECDADYALKEAYVNAKKEDIQIVKSPVGMPGRAIRNKFIDAVENTTSNVKCLYNCLKPCNPQEAPYCISKALINAVKGNIDEGLLFAGSNVYKIDKIVSVKNLINELIETAEKNFIGNPCTAF</sequence>
<proteinExistence type="predicted"/>
<evidence type="ECO:0000313" key="6">
    <source>
        <dbReference type="EMBL" id="KGM98270.1"/>
    </source>
</evidence>
<comment type="function">
    <text evidence="1">Nitronate monooxygenase that uses molecular oxygen to catalyze the oxidative denitrification of alkyl nitronates. Acts on propionate 3-nitronate (P3N), the presumed physiological substrate. Probably functions in the detoxification of P3N, a metabolic poison produced by plants and fungi as a defense mechanism.</text>
</comment>
<dbReference type="GO" id="GO:0051213">
    <property type="term" value="F:dioxygenase activity"/>
    <property type="evidence" value="ECO:0007669"/>
    <property type="project" value="UniProtKB-KW"/>
</dbReference>
<dbReference type="OrthoDB" id="9778912at2"/>
<accession>A0A0A0IFD0</accession>
<comment type="caution">
    <text evidence="6">The sequence shown here is derived from an EMBL/GenBank/DDBJ whole genome shotgun (WGS) entry which is preliminary data.</text>
</comment>
<evidence type="ECO:0000256" key="1">
    <source>
        <dbReference type="ARBA" id="ARBA00003535"/>
    </source>
</evidence>
<keyword evidence="4" id="KW-0288">FMN</keyword>
<dbReference type="RefSeq" id="WP_039251937.1">
    <property type="nucleotide sequence ID" value="NZ_JENJ01000002.1"/>
</dbReference>
<gene>
    <name evidence="6" type="ORF">Z968_00585</name>
</gene>
<keyword evidence="3" id="KW-0285">Flavoprotein</keyword>
<dbReference type="InterPro" id="IPR013785">
    <property type="entry name" value="Aldolase_TIM"/>
</dbReference>
<organism evidence="6 7">
    <name type="scientific">Clostridium novyi A str. 4552</name>
    <dbReference type="NCBI Taxonomy" id="1444289"/>
    <lineage>
        <taxon>Bacteria</taxon>
        <taxon>Bacillati</taxon>
        <taxon>Bacillota</taxon>
        <taxon>Clostridia</taxon>
        <taxon>Eubacteriales</taxon>
        <taxon>Clostridiaceae</taxon>
        <taxon>Clostridium</taxon>
    </lineage>
</organism>
<dbReference type="Pfam" id="PF03060">
    <property type="entry name" value="NMO"/>
    <property type="match status" value="1"/>
</dbReference>
<dbReference type="AlphaFoldDB" id="A0A0A0IFD0"/>
<name>A0A0A0IFD0_CLONO</name>
<dbReference type="InterPro" id="IPR004136">
    <property type="entry name" value="NMO"/>
</dbReference>
<dbReference type="Proteomes" id="UP000030012">
    <property type="component" value="Unassembled WGS sequence"/>
</dbReference>
<reference evidence="6 7" key="1">
    <citation type="submission" date="2014-01" db="EMBL/GenBank/DDBJ databases">
        <title>Plasmidome dynamics in the species complex Clostridium novyi sensu lato converts strains of independent lineages into distinctly different pathogens.</title>
        <authorList>
            <person name="Skarin H."/>
            <person name="Segerman B."/>
        </authorList>
    </citation>
    <scope>NUCLEOTIDE SEQUENCE [LARGE SCALE GENOMIC DNA]</scope>
    <source>
        <strain evidence="6 7">4552</strain>
    </source>
</reference>
<keyword evidence="6" id="KW-0223">Dioxygenase</keyword>
<dbReference type="CDD" id="cd04730">
    <property type="entry name" value="NPD_like"/>
    <property type="match status" value="1"/>
</dbReference>
<protein>
    <recommendedName>
        <fullName evidence="2">Probable nitronate monooxygenase</fullName>
    </recommendedName>
</protein>
<evidence type="ECO:0000256" key="5">
    <source>
        <dbReference type="ARBA" id="ARBA00023002"/>
    </source>
</evidence>
<evidence type="ECO:0000313" key="7">
    <source>
        <dbReference type="Proteomes" id="UP000030012"/>
    </source>
</evidence>
<evidence type="ECO:0000256" key="4">
    <source>
        <dbReference type="ARBA" id="ARBA00022643"/>
    </source>
</evidence>
<dbReference type="PANTHER" id="PTHR32332">
    <property type="entry name" value="2-NITROPROPANE DIOXYGENASE"/>
    <property type="match status" value="1"/>
</dbReference>
<evidence type="ECO:0000256" key="2">
    <source>
        <dbReference type="ARBA" id="ARBA00013457"/>
    </source>
</evidence>
<dbReference type="GO" id="GO:0018580">
    <property type="term" value="F:nitronate monooxygenase activity"/>
    <property type="evidence" value="ECO:0007669"/>
    <property type="project" value="InterPro"/>
</dbReference>